<sequence>MIEVKITRGRSCVPCQHRKIQCNGQMPCAYCSRTSTDCVRPLPRAAQTANSRNGCVVQNRPAAPETAPAPSSGRFVLSGDQRRYVKE</sequence>
<reference evidence="4" key="1">
    <citation type="submission" date="2021-06" db="EMBL/GenBank/DDBJ databases">
        <title>Comparative genomics, transcriptomics and evolutionary studies reveal genomic signatures of adaptation to plant cell wall in hemibiotrophic fungi.</title>
        <authorList>
            <consortium name="DOE Joint Genome Institute"/>
            <person name="Baroncelli R."/>
            <person name="Diaz J.F."/>
            <person name="Benocci T."/>
            <person name="Peng M."/>
            <person name="Battaglia E."/>
            <person name="Haridas S."/>
            <person name="Andreopoulos W."/>
            <person name="Labutti K."/>
            <person name="Pangilinan J."/>
            <person name="Floch G.L."/>
            <person name="Makela M.R."/>
            <person name="Henrissat B."/>
            <person name="Grigoriev I.V."/>
            <person name="Crouch J.A."/>
            <person name="De Vries R.P."/>
            <person name="Sukno S.A."/>
            <person name="Thon M.R."/>
        </authorList>
    </citation>
    <scope>NUCLEOTIDE SEQUENCE</scope>
    <source>
        <strain evidence="4">CBS 125086</strain>
    </source>
</reference>
<dbReference type="Pfam" id="PF00172">
    <property type="entry name" value="Zn_clus"/>
    <property type="match status" value="1"/>
</dbReference>
<evidence type="ECO:0000259" key="3">
    <source>
        <dbReference type="PROSITE" id="PS50048"/>
    </source>
</evidence>
<feature type="region of interest" description="Disordered" evidence="2">
    <location>
        <begin position="50"/>
        <end position="87"/>
    </location>
</feature>
<accession>A0AAD8V727</accession>
<dbReference type="EMBL" id="JAHLJV010000011">
    <property type="protein sequence ID" value="KAK1596702.1"/>
    <property type="molecule type" value="Genomic_DNA"/>
</dbReference>
<comment type="caution">
    <text evidence="4">The sequence shown here is derived from an EMBL/GenBank/DDBJ whole genome shotgun (WGS) entry which is preliminary data.</text>
</comment>
<name>A0AAD8V727_9PEZI</name>
<dbReference type="GeneID" id="85438931"/>
<dbReference type="InterPro" id="IPR001138">
    <property type="entry name" value="Zn2Cys6_DnaBD"/>
</dbReference>
<evidence type="ECO:0000256" key="1">
    <source>
        <dbReference type="ARBA" id="ARBA00023242"/>
    </source>
</evidence>
<proteinExistence type="predicted"/>
<keyword evidence="1" id="KW-0539">Nucleus</keyword>
<dbReference type="RefSeq" id="XP_060417555.1">
    <property type="nucleotide sequence ID" value="XM_060554691.1"/>
</dbReference>
<evidence type="ECO:0000313" key="5">
    <source>
        <dbReference type="Proteomes" id="UP001230504"/>
    </source>
</evidence>
<protein>
    <recommendedName>
        <fullName evidence="3">Zn(2)-C6 fungal-type domain-containing protein</fullName>
    </recommendedName>
</protein>
<keyword evidence="5" id="KW-1185">Reference proteome</keyword>
<dbReference type="GO" id="GO:0000981">
    <property type="term" value="F:DNA-binding transcription factor activity, RNA polymerase II-specific"/>
    <property type="evidence" value="ECO:0007669"/>
    <property type="project" value="InterPro"/>
</dbReference>
<evidence type="ECO:0000256" key="2">
    <source>
        <dbReference type="SAM" id="MobiDB-lite"/>
    </source>
</evidence>
<dbReference type="InterPro" id="IPR036864">
    <property type="entry name" value="Zn2-C6_fun-type_DNA-bd_sf"/>
</dbReference>
<feature type="compositionally biased region" description="Low complexity" evidence="2">
    <location>
        <begin position="61"/>
        <end position="70"/>
    </location>
</feature>
<feature type="domain" description="Zn(2)-C6 fungal-type" evidence="3">
    <location>
        <begin position="11"/>
        <end position="40"/>
    </location>
</feature>
<dbReference type="GO" id="GO:0008270">
    <property type="term" value="F:zinc ion binding"/>
    <property type="evidence" value="ECO:0007669"/>
    <property type="project" value="InterPro"/>
</dbReference>
<dbReference type="Proteomes" id="UP001230504">
    <property type="component" value="Unassembled WGS sequence"/>
</dbReference>
<organism evidence="4 5">
    <name type="scientific">Colletotrichum navitas</name>
    <dbReference type="NCBI Taxonomy" id="681940"/>
    <lineage>
        <taxon>Eukaryota</taxon>
        <taxon>Fungi</taxon>
        <taxon>Dikarya</taxon>
        <taxon>Ascomycota</taxon>
        <taxon>Pezizomycotina</taxon>
        <taxon>Sordariomycetes</taxon>
        <taxon>Hypocreomycetidae</taxon>
        <taxon>Glomerellales</taxon>
        <taxon>Glomerellaceae</taxon>
        <taxon>Colletotrichum</taxon>
        <taxon>Colletotrichum graminicola species complex</taxon>
    </lineage>
</organism>
<dbReference type="AlphaFoldDB" id="A0AAD8V727"/>
<dbReference type="PROSITE" id="PS50048">
    <property type="entry name" value="ZN2_CY6_FUNGAL_2"/>
    <property type="match status" value="1"/>
</dbReference>
<gene>
    <name evidence="4" type="ORF">LY79DRAFT_51522</name>
</gene>
<evidence type="ECO:0000313" key="4">
    <source>
        <dbReference type="EMBL" id="KAK1596702.1"/>
    </source>
</evidence>
<dbReference type="SUPFAM" id="SSF57701">
    <property type="entry name" value="Zn2/Cys6 DNA-binding domain"/>
    <property type="match status" value="1"/>
</dbReference>
<dbReference type="Gene3D" id="4.10.240.10">
    <property type="entry name" value="Zn(2)-C6 fungal-type DNA-binding domain"/>
    <property type="match status" value="1"/>
</dbReference>